<reference evidence="4 5" key="1">
    <citation type="submission" date="2024-01" db="EMBL/GenBank/DDBJ databases">
        <title>Complete genome of Cladobotryum mycophilum ATHUM6906.</title>
        <authorList>
            <person name="Christinaki A.C."/>
            <person name="Myridakis A.I."/>
            <person name="Kouvelis V.N."/>
        </authorList>
    </citation>
    <scope>NUCLEOTIDE SEQUENCE [LARGE SCALE GENOMIC DNA]</scope>
    <source>
        <strain evidence="4 5">ATHUM6906</strain>
    </source>
</reference>
<feature type="region of interest" description="Disordered" evidence="2">
    <location>
        <begin position="313"/>
        <end position="401"/>
    </location>
</feature>
<dbReference type="PANTHER" id="PTHR31654">
    <property type="entry name" value="SECRETED BETA-GLUCOSIDASE ADG3-RELATED"/>
    <property type="match status" value="1"/>
</dbReference>
<proteinExistence type="inferred from homology"/>
<comment type="caution">
    <text evidence="4">The sequence shown here is derived from an EMBL/GenBank/DDBJ whole genome shotgun (WGS) entry which is preliminary data.</text>
</comment>
<feature type="compositionally biased region" description="Low complexity" evidence="2">
    <location>
        <begin position="350"/>
        <end position="399"/>
    </location>
</feature>
<organism evidence="4 5">
    <name type="scientific">Cladobotryum mycophilum</name>
    <dbReference type="NCBI Taxonomy" id="491253"/>
    <lineage>
        <taxon>Eukaryota</taxon>
        <taxon>Fungi</taxon>
        <taxon>Dikarya</taxon>
        <taxon>Ascomycota</taxon>
        <taxon>Pezizomycotina</taxon>
        <taxon>Sordariomycetes</taxon>
        <taxon>Hypocreomycetidae</taxon>
        <taxon>Hypocreales</taxon>
        <taxon>Hypocreaceae</taxon>
        <taxon>Cladobotryum</taxon>
    </lineage>
</organism>
<feature type="region of interest" description="Disordered" evidence="2">
    <location>
        <begin position="417"/>
        <end position="445"/>
    </location>
</feature>
<feature type="compositionally biased region" description="Basic and acidic residues" evidence="2">
    <location>
        <begin position="325"/>
        <end position="339"/>
    </location>
</feature>
<evidence type="ECO:0000313" key="4">
    <source>
        <dbReference type="EMBL" id="KAK5998532.1"/>
    </source>
</evidence>
<evidence type="ECO:0000313" key="5">
    <source>
        <dbReference type="Proteomes" id="UP001338125"/>
    </source>
</evidence>
<evidence type="ECO:0000256" key="1">
    <source>
        <dbReference type="ARBA" id="ARBA00010579"/>
    </source>
</evidence>
<protein>
    <submittedName>
        <fullName evidence="4">Secreted beta-glucosidase adg3</fullName>
    </submittedName>
</protein>
<name>A0ABR0T275_9HYPO</name>
<feature type="chain" id="PRO_5046657340" evidence="3">
    <location>
        <begin position="25"/>
        <end position="465"/>
    </location>
</feature>
<accession>A0ABR0T275</accession>
<dbReference type="InterPro" id="IPR005556">
    <property type="entry name" value="SUN"/>
</dbReference>
<dbReference type="EMBL" id="JAVFKD010000001">
    <property type="protein sequence ID" value="KAK5998532.1"/>
    <property type="molecule type" value="Genomic_DNA"/>
</dbReference>
<feature type="signal peptide" evidence="3">
    <location>
        <begin position="1"/>
        <end position="24"/>
    </location>
</feature>
<evidence type="ECO:0000256" key="3">
    <source>
        <dbReference type="SAM" id="SignalP"/>
    </source>
</evidence>
<evidence type="ECO:0000256" key="2">
    <source>
        <dbReference type="SAM" id="MobiDB-lite"/>
    </source>
</evidence>
<gene>
    <name evidence="4" type="ORF">PT974_00911</name>
</gene>
<dbReference type="PANTHER" id="PTHR31654:SF0">
    <property type="entry name" value="SECRETED BETA-GLUCOSIDASE ADG3-RELATED"/>
    <property type="match status" value="1"/>
</dbReference>
<sequence>MKFTSLQAVLGSAVVLLSLPACSANPGHRRLHLTPRKHSHLRASTEAHLGKRGSECAFPTDGGDLVAVTPDAENAGWAMSPDQPCLPGHYCPFACKPGMVMAQWDPDSTYTYPASMNGGLYCDKNGKVKKPFPGKPYCVEGTGAVKAVNKLGSHMSWCQTVLPGNEAMLIPTLVSSVATLAVPDTSYWQETAAHFYINPPGTDVDGCKWGDPSKPIGNWSPYVAGANTDGNGNTFVKIGMNPIWEDSGLKSNKPSFGVKIECDDGKCLGLPCEIAPGSARVSGGGTVGAGGAGFCVVTVPKGSSASIVAFGSGGGGGGSDSDSDSDSKPEPAHTSKAPDHAAFAAQPVKTTSAAPSSTSEEVTTSAEPTTTSVASTTLLTSTTSEDVTTTSGGTTTSTSIGVRPTLKAGIFHENSTSTAVSATGQPSKTFTPVVPTHTHKGEAGRHTGSAAAGLFIALAAAACLL</sequence>
<comment type="similarity">
    <text evidence="1">Belongs to the SUN family.</text>
</comment>
<dbReference type="Pfam" id="PF03856">
    <property type="entry name" value="SUN"/>
    <property type="match status" value="1"/>
</dbReference>
<keyword evidence="3" id="KW-0732">Signal</keyword>
<dbReference type="Proteomes" id="UP001338125">
    <property type="component" value="Unassembled WGS sequence"/>
</dbReference>
<feature type="compositionally biased region" description="Polar residues" evidence="2">
    <location>
        <begin position="417"/>
        <end position="430"/>
    </location>
</feature>
<dbReference type="InterPro" id="IPR053088">
    <property type="entry name" value="Beta-glucosidase/SUN-like"/>
</dbReference>
<keyword evidence="5" id="KW-1185">Reference proteome</keyword>